<evidence type="ECO:0000256" key="3">
    <source>
        <dbReference type="ARBA" id="ARBA00022679"/>
    </source>
</evidence>
<dbReference type="EMBL" id="HG793128">
    <property type="protein sequence ID" value="CDK27750.1"/>
    <property type="molecule type" value="Genomic_DNA"/>
</dbReference>
<evidence type="ECO:0000256" key="1">
    <source>
        <dbReference type="ARBA" id="ARBA00004477"/>
    </source>
</evidence>
<dbReference type="GO" id="GO:0005789">
    <property type="term" value="C:endoplasmic reticulum membrane"/>
    <property type="evidence" value="ECO:0007669"/>
    <property type="project" value="UniProtKB-SubCell"/>
</dbReference>
<feature type="transmembrane region" description="Helical" evidence="13">
    <location>
        <begin position="332"/>
        <end position="358"/>
    </location>
</feature>
<reference evidence="14" key="1">
    <citation type="submission" date="2013-12" db="EMBL/GenBank/DDBJ databases">
        <authorList>
            <person name="Genoscope - CEA"/>
        </authorList>
    </citation>
    <scope>NUCLEOTIDE SEQUENCE</scope>
    <source>
        <strain evidence="14">CBS 1993</strain>
    </source>
</reference>
<evidence type="ECO:0000256" key="8">
    <source>
        <dbReference type="ARBA" id="ARBA00023315"/>
    </source>
</evidence>
<feature type="transmembrane region" description="Helical" evidence="13">
    <location>
        <begin position="515"/>
        <end position="537"/>
    </location>
</feature>
<dbReference type="AlphaFoldDB" id="W6MWQ6"/>
<feature type="transmembrane region" description="Helical" evidence="13">
    <location>
        <begin position="167"/>
        <end position="191"/>
    </location>
</feature>
<feature type="active site" evidence="11">
    <location>
        <position position="476"/>
    </location>
</feature>
<feature type="transmembrane region" description="Helical" evidence="13">
    <location>
        <begin position="125"/>
        <end position="146"/>
    </location>
</feature>
<evidence type="ECO:0000256" key="13">
    <source>
        <dbReference type="SAM" id="Phobius"/>
    </source>
</evidence>
<keyword evidence="4 13" id="KW-0812">Transmembrane</keyword>
<name>W6MWQ6_9ASCO</name>
<evidence type="ECO:0000256" key="2">
    <source>
        <dbReference type="ARBA" id="ARBA00009010"/>
    </source>
</evidence>
<feature type="transmembrane region" description="Helical" evidence="13">
    <location>
        <begin position="203"/>
        <end position="220"/>
    </location>
</feature>
<comment type="subcellular location">
    <subcellularLocation>
        <location evidence="1 10">Endoplasmic reticulum membrane</location>
        <topology evidence="1 10">Multi-pass membrane protein</topology>
    </subcellularLocation>
</comment>
<feature type="region of interest" description="Disordered" evidence="12">
    <location>
        <begin position="21"/>
        <end position="54"/>
    </location>
</feature>
<dbReference type="InterPro" id="IPR004299">
    <property type="entry name" value="MBOAT_fam"/>
</dbReference>
<keyword evidence="8 10" id="KW-0012">Acyltransferase</keyword>
<comment type="function">
    <text evidence="9">Sterol O-acyltransferase that catalyzes the formation of stery esters.</text>
</comment>
<dbReference type="Proteomes" id="UP000019384">
    <property type="component" value="Unassembled WGS sequence"/>
</dbReference>
<dbReference type="GO" id="GO:0034737">
    <property type="term" value="F:ergosterol O-acyltransferase activity"/>
    <property type="evidence" value="ECO:0007669"/>
    <property type="project" value="TreeGrafter"/>
</dbReference>
<dbReference type="PIRSF" id="PIRSF000439">
    <property type="entry name" value="Oat_ACAT_DAG_ARE"/>
    <property type="match status" value="1"/>
</dbReference>
<dbReference type="GO" id="GO:0008204">
    <property type="term" value="P:ergosterol metabolic process"/>
    <property type="evidence" value="ECO:0007669"/>
    <property type="project" value="TreeGrafter"/>
</dbReference>
<feature type="transmembrane region" description="Helical" evidence="13">
    <location>
        <begin position="379"/>
        <end position="402"/>
    </location>
</feature>
<organism evidence="14 15">
    <name type="scientific">Kuraishia capsulata CBS 1993</name>
    <dbReference type="NCBI Taxonomy" id="1382522"/>
    <lineage>
        <taxon>Eukaryota</taxon>
        <taxon>Fungi</taxon>
        <taxon>Dikarya</taxon>
        <taxon>Ascomycota</taxon>
        <taxon>Saccharomycotina</taxon>
        <taxon>Pichiomycetes</taxon>
        <taxon>Pichiales</taxon>
        <taxon>Pichiaceae</taxon>
        <taxon>Kuraishia</taxon>
    </lineage>
</organism>
<evidence type="ECO:0000256" key="9">
    <source>
        <dbReference type="ARBA" id="ARBA00023568"/>
    </source>
</evidence>
<sequence length="539" mass="62587">MDLPEELLNLESSVSHRRSIYASTEFSEDERSVPSTPKRQTDDSSLDLVQSPPNLPKSPAILSAVSQKPILETSSSQEFNRLRSASNQSLRFRFRDGKPKSRFADLNSKAHPTILDESTAFGSKFYGFFVAIWFGVALVGFDSLVHHTLTKGSIHEWDIARIMRKDAVAVGLTDLAMYLAMYVSVAIQNMVKLNWIKWRSTGWVLQSVFEFAHLVFFIWYANYKNYPWIGKVFLCLHSLVMLMKMHSYAFYNGYFWNISHELQFSKNYKQTNPKLDEKSTELVEKSIEFCQFELDKNGMFPSNLTVSNFFDYSMFPTVVYEVKYPRTAKVRWGYFSTKVCGIFGVILMMIIVAQNWLYPLAMQCIELRGQPFIERAKQYPLIVLDLVPPFLLMYLLVFYLIWELILNAIAELSRFGDRNFYGAWWNSVTWDEFARDWNSPVHKFLLRHVYHSSISALNLSKVNATVFTFLLSSIVHELVMFVIFRKFRGYLLALQMFQLPLVGISRSKFMRDQKILGNVIFWFGIATGPSLMCSLYLTF</sequence>
<evidence type="ECO:0000256" key="7">
    <source>
        <dbReference type="ARBA" id="ARBA00023136"/>
    </source>
</evidence>
<feature type="transmembrane region" description="Helical" evidence="13">
    <location>
        <begin position="464"/>
        <end position="484"/>
    </location>
</feature>
<keyword evidence="6 13" id="KW-1133">Transmembrane helix</keyword>
<gene>
    <name evidence="14" type="ORF">KUCA_T00003729001</name>
</gene>
<dbReference type="HOGENOM" id="CLU_018190_2_1_1"/>
<evidence type="ECO:0000256" key="11">
    <source>
        <dbReference type="PIRSR" id="PIRSR000439-1"/>
    </source>
</evidence>
<evidence type="ECO:0000313" key="15">
    <source>
        <dbReference type="Proteomes" id="UP000019384"/>
    </source>
</evidence>
<protein>
    <recommendedName>
        <fullName evidence="10">O-acyltransferase</fullName>
    </recommendedName>
</protein>
<accession>W6MWQ6</accession>
<comment type="similarity">
    <text evidence="2 10">Belongs to the membrane-bound acyltransferase family. Sterol o-acyltransferase subfamily.</text>
</comment>
<dbReference type="PANTHER" id="PTHR10408:SF23">
    <property type="entry name" value="STEROL O-ACYLTRANSFERASE 1-RELATED"/>
    <property type="match status" value="1"/>
</dbReference>
<proteinExistence type="inferred from homology"/>
<keyword evidence="5 10" id="KW-0256">Endoplasmic reticulum</keyword>
<dbReference type="GeneID" id="34521131"/>
<feature type="transmembrane region" description="Helical" evidence="13">
    <location>
        <begin position="232"/>
        <end position="251"/>
    </location>
</feature>
<dbReference type="InterPro" id="IPR014371">
    <property type="entry name" value="Oat_ACAT_DAG_ARE"/>
</dbReference>
<dbReference type="PANTHER" id="PTHR10408">
    <property type="entry name" value="STEROL O-ACYLTRANSFERASE"/>
    <property type="match status" value="1"/>
</dbReference>
<keyword evidence="15" id="KW-1185">Reference proteome</keyword>
<dbReference type="Pfam" id="PF03062">
    <property type="entry name" value="MBOAT"/>
    <property type="match status" value="1"/>
</dbReference>
<keyword evidence="3 10" id="KW-0808">Transferase</keyword>
<evidence type="ECO:0000313" key="14">
    <source>
        <dbReference type="EMBL" id="CDK27750.1"/>
    </source>
</evidence>
<evidence type="ECO:0000256" key="5">
    <source>
        <dbReference type="ARBA" id="ARBA00022824"/>
    </source>
</evidence>
<keyword evidence="7 10" id="KW-0472">Membrane</keyword>
<evidence type="ECO:0000256" key="4">
    <source>
        <dbReference type="ARBA" id="ARBA00022692"/>
    </source>
</evidence>
<reference evidence="14" key="2">
    <citation type="submission" date="2014-02" db="EMBL/GenBank/DDBJ databases">
        <title>Complete DNA sequence of /Kuraishia capsulata/ illustrates novel genomic features among budding yeasts (/Saccharomycotina/).</title>
        <authorList>
            <person name="Morales L."/>
            <person name="Noel B."/>
            <person name="Porcel B."/>
            <person name="Marcet-Houben M."/>
            <person name="Hullo M-F."/>
            <person name="Sacerdot C."/>
            <person name="Tekaia F."/>
            <person name="Leh-Louis V."/>
            <person name="Despons L."/>
            <person name="Khanna V."/>
            <person name="Aury J-M."/>
            <person name="Barbe V."/>
            <person name="Couloux A."/>
            <person name="Labadie K."/>
            <person name="Pelletier E."/>
            <person name="Souciet J-L."/>
            <person name="Boekhout T."/>
            <person name="Gabaldon T."/>
            <person name="Wincker P."/>
            <person name="Dujon B."/>
        </authorList>
    </citation>
    <scope>NUCLEOTIDE SEQUENCE</scope>
    <source>
        <strain evidence="14">CBS 1993</strain>
    </source>
</reference>
<evidence type="ECO:0000256" key="12">
    <source>
        <dbReference type="SAM" id="MobiDB-lite"/>
    </source>
</evidence>
<evidence type="ECO:0000256" key="6">
    <source>
        <dbReference type="ARBA" id="ARBA00022989"/>
    </source>
</evidence>
<dbReference type="RefSeq" id="XP_022459743.1">
    <property type="nucleotide sequence ID" value="XM_022602173.1"/>
</dbReference>
<dbReference type="OrthoDB" id="10039049at2759"/>
<evidence type="ECO:0000256" key="10">
    <source>
        <dbReference type="PIRNR" id="PIRNR000439"/>
    </source>
</evidence>
<dbReference type="STRING" id="1382522.W6MWQ6"/>